<dbReference type="AlphaFoldDB" id="A0A1L7I860"/>
<organism evidence="1 2">
    <name type="scientific">Christiangramia flava JLT2011</name>
    <dbReference type="NCBI Taxonomy" id="1229726"/>
    <lineage>
        <taxon>Bacteria</taxon>
        <taxon>Pseudomonadati</taxon>
        <taxon>Bacteroidota</taxon>
        <taxon>Flavobacteriia</taxon>
        <taxon>Flavobacteriales</taxon>
        <taxon>Flavobacteriaceae</taxon>
        <taxon>Christiangramia</taxon>
    </lineage>
</organism>
<dbReference type="Pfam" id="PF17293">
    <property type="entry name" value="Arm-DNA-bind_5"/>
    <property type="match status" value="1"/>
</dbReference>
<proteinExistence type="predicted"/>
<accession>A0A1L7I860</accession>
<dbReference type="STRING" id="1229726.GRFL_3055"/>
<sequence length="61" mass="7390">MANLKIILRKNMKKKEGRIPLALRISQNYKTNYVWREQSVFEKDWDDVSGKIKRLIRILRS</sequence>
<dbReference type="KEGG" id="gfl:GRFL_3055"/>
<evidence type="ECO:0000313" key="2">
    <source>
        <dbReference type="Proteomes" id="UP000186230"/>
    </source>
</evidence>
<name>A0A1L7I860_9FLAO</name>
<keyword evidence="2" id="KW-1185">Reference proteome</keyword>
<dbReference type="InterPro" id="IPR035386">
    <property type="entry name" value="Arm-DNA-bind_5"/>
</dbReference>
<protein>
    <submittedName>
        <fullName evidence="1">Integrase</fullName>
    </submittedName>
</protein>
<dbReference type="EMBL" id="CP016359">
    <property type="protein sequence ID" value="APU69779.1"/>
    <property type="molecule type" value="Genomic_DNA"/>
</dbReference>
<evidence type="ECO:0000313" key="1">
    <source>
        <dbReference type="EMBL" id="APU69779.1"/>
    </source>
</evidence>
<dbReference type="Proteomes" id="UP000186230">
    <property type="component" value="Chromosome"/>
</dbReference>
<reference evidence="1 2" key="1">
    <citation type="submission" date="2016-07" db="EMBL/GenBank/DDBJ databases">
        <title>Multi-omics approach to identify versatile polysaccharide utilization systems of a marine flavobacterium Gramella flava.</title>
        <authorList>
            <person name="Tang K."/>
        </authorList>
    </citation>
    <scope>NUCLEOTIDE SEQUENCE [LARGE SCALE GENOMIC DNA]</scope>
    <source>
        <strain evidence="1 2">JLT2011</strain>
    </source>
</reference>
<gene>
    <name evidence="1" type="ORF">GRFL_3055</name>
</gene>
<dbReference type="RefSeq" id="WP_236995810.1">
    <property type="nucleotide sequence ID" value="NZ_AMRU01000005.1"/>
</dbReference>